<evidence type="ECO:0000313" key="1">
    <source>
        <dbReference type="EMBL" id="KGG85653.1"/>
    </source>
</evidence>
<name>A0A0E3B9Y9_9BURK</name>
<organism evidence="1 2">
    <name type="scientific">Comamonas thiooxydans</name>
    <dbReference type="NCBI Taxonomy" id="363952"/>
    <lineage>
        <taxon>Bacteria</taxon>
        <taxon>Pseudomonadati</taxon>
        <taxon>Pseudomonadota</taxon>
        <taxon>Betaproteobacteria</taxon>
        <taxon>Burkholderiales</taxon>
        <taxon>Comamonadaceae</taxon>
        <taxon>Comamonas</taxon>
    </lineage>
</organism>
<protein>
    <submittedName>
        <fullName evidence="1">Cis-(Methyl)benzoate dihydrodiol dehydrogenase</fullName>
    </submittedName>
</protein>
<dbReference type="AlphaFoldDB" id="A0A0E3B9Y9"/>
<proteinExistence type="predicted"/>
<dbReference type="RefSeq" id="WP_008328886.1">
    <property type="nucleotide sequence ID" value="NZ_AWTN01000117.1"/>
</dbReference>
<reference evidence="1 2" key="1">
    <citation type="submission" date="2013-09" db="EMBL/GenBank/DDBJ databases">
        <title>High correlation between genotypes and phenotypes of environmental bacteria Comamonas testosteroni strains.</title>
        <authorList>
            <person name="Liu L."/>
            <person name="Zhu W."/>
            <person name="Xia X."/>
            <person name="Xu B."/>
            <person name="Luo M."/>
            <person name="Wang G."/>
        </authorList>
    </citation>
    <scope>NUCLEOTIDE SEQUENCE [LARGE SCALE GENOMIC DNA]</scope>
    <source>
        <strain evidence="1 2">JL14</strain>
    </source>
</reference>
<dbReference type="EMBL" id="AWTN01000117">
    <property type="protein sequence ID" value="KGG85653.1"/>
    <property type="molecule type" value="Genomic_DNA"/>
</dbReference>
<evidence type="ECO:0000313" key="2">
    <source>
        <dbReference type="Proteomes" id="UP000029567"/>
    </source>
</evidence>
<comment type="caution">
    <text evidence="1">The sequence shown here is derived from an EMBL/GenBank/DDBJ whole genome shotgun (WGS) entry which is preliminary data.</text>
</comment>
<gene>
    <name evidence="1" type="ORF">P245_22470</name>
</gene>
<accession>A0A0E3B9Y9</accession>
<dbReference type="Proteomes" id="UP000029567">
    <property type="component" value="Unassembled WGS sequence"/>
</dbReference>
<sequence length="75" mass="8070">MAASTRRCTTWAAPSGCVSPGAIDNGQRIVPRNPQPLSEAETGWMKAIYTQLLRDTPMNRLGTPEEIAADLAAGW</sequence>